<name>A0A8X6H1P7_TRICU</name>
<dbReference type="InterPro" id="IPR041426">
    <property type="entry name" value="Mos1_HTH"/>
</dbReference>
<dbReference type="AlphaFoldDB" id="A0A8X6H1P7"/>
<dbReference type="EMBL" id="BMAO01017278">
    <property type="protein sequence ID" value="GFR14583.1"/>
    <property type="molecule type" value="Genomic_DNA"/>
</dbReference>
<evidence type="ECO:0000313" key="2">
    <source>
        <dbReference type="EMBL" id="GFR14583.1"/>
    </source>
</evidence>
<protein>
    <recommendedName>
        <fullName evidence="1">Mos1 transposase HTH domain-containing protein</fullName>
    </recommendedName>
</protein>
<reference evidence="2" key="1">
    <citation type="submission" date="2020-07" db="EMBL/GenBank/DDBJ databases">
        <title>Multicomponent nature underlies the extraordinary mechanical properties of spider dragline silk.</title>
        <authorList>
            <person name="Kono N."/>
            <person name="Nakamura H."/>
            <person name="Mori M."/>
            <person name="Yoshida Y."/>
            <person name="Ohtoshi R."/>
            <person name="Malay A.D."/>
            <person name="Moran D.A.P."/>
            <person name="Tomita M."/>
            <person name="Numata K."/>
            <person name="Arakawa K."/>
        </authorList>
    </citation>
    <scope>NUCLEOTIDE SEQUENCE</scope>
</reference>
<dbReference type="Gene3D" id="1.10.10.1450">
    <property type="match status" value="1"/>
</dbReference>
<gene>
    <name evidence="2" type="ORF">TNCT_589241</name>
</gene>
<feature type="domain" description="Mos1 transposase HTH" evidence="1">
    <location>
        <begin position="3"/>
        <end position="52"/>
    </location>
</feature>
<keyword evidence="3" id="KW-1185">Reference proteome</keyword>
<sequence length="75" mass="8981">MQRKQIRWISLYDFSIGLKAAGTACNINLAFSRGTVKKRTDQHWYQNFRKEDDILEYEECPERPSVIDAEHFDHY</sequence>
<dbReference type="Proteomes" id="UP000887116">
    <property type="component" value="Unassembled WGS sequence"/>
</dbReference>
<comment type="caution">
    <text evidence="2">The sequence shown here is derived from an EMBL/GenBank/DDBJ whole genome shotgun (WGS) entry which is preliminary data.</text>
</comment>
<accession>A0A8X6H1P7</accession>
<evidence type="ECO:0000259" key="1">
    <source>
        <dbReference type="Pfam" id="PF17906"/>
    </source>
</evidence>
<evidence type="ECO:0000313" key="3">
    <source>
        <dbReference type="Proteomes" id="UP000887116"/>
    </source>
</evidence>
<organism evidence="2 3">
    <name type="scientific">Trichonephila clavata</name>
    <name type="common">Joro spider</name>
    <name type="synonym">Nephila clavata</name>
    <dbReference type="NCBI Taxonomy" id="2740835"/>
    <lineage>
        <taxon>Eukaryota</taxon>
        <taxon>Metazoa</taxon>
        <taxon>Ecdysozoa</taxon>
        <taxon>Arthropoda</taxon>
        <taxon>Chelicerata</taxon>
        <taxon>Arachnida</taxon>
        <taxon>Araneae</taxon>
        <taxon>Araneomorphae</taxon>
        <taxon>Entelegynae</taxon>
        <taxon>Araneoidea</taxon>
        <taxon>Nephilidae</taxon>
        <taxon>Trichonephila</taxon>
    </lineage>
</organism>
<proteinExistence type="predicted"/>
<dbReference type="Pfam" id="PF17906">
    <property type="entry name" value="HTH_48"/>
    <property type="match status" value="1"/>
</dbReference>